<protein>
    <recommendedName>
        <fullName evidence="1">protein acetyllysine N-acetyltransferase</fullName>
        <ecNumber evidence="1">2.3.1.286</ecNumber>
    </recommendedName>
</protein>
<evidence type="ECO:0000259" key="5">
    <source>
        <dbReference type="PROSITE" id="PS50305"/>
    </source>
</evidence>
<organism evidence="6 7">
    <name type="scientific">Bacillus benzoevorans</name>
    <dbReference type="NCBI Taxonomy" id="1456"/>
    <lineage>
        <taxon>Bacteria</taxon>
        <taxon>Bacillati</taxon>
        <taxon>Bacillota</taxon>
        <taxon>Bacilli</taxon>
        <taxon>Bacillales</taxon>
        <taxon>Bacillaceae</taxon>
        <taxon>Bacillus</taxon>
    </lineage>
</organism>
<feature type="binding site" evidence="4">
    <location>
        <position position="151"/>
    </location>
    <ligand>
        <name>Zn(2+)</name>
        <dbReference type="ChEBI" id="CHEBI:29105"/>
    </ligand>
</feature>
<dbReference type="Proteomes" id="UP000531594">
    <property type="component" value="Unassembled WGS sequence"/>
</dbReference>
<evidence type="ECO:0000256" key="3">
    <source>
        <dbReference type="ARBA" id="ARBA00023027"/>
    </source>
</evidence>
<dbReference type="Pfam" id="PF02146">
    <property type="entry name" value="SIR2"/>
    <property type="match status" value="1"/>
</dbReference>
<keyword evidence="4" id="KW-0479">Metal-binding</keyword>
<dbReference type="AlphaFoldDB" id="A0A7X0HQ43"/>
<dbReference type="RefSeq" id="WP_184524218.1">
    <property type="nucleotide sequence ID" value="NZ_JACHGK010000003.1"/>
</dbReference>
<evidence type="ECO:0000256" key="2">
    <source>
        <dbReference type="ARBA" id="ARBA00022679"/>
    </source>
</evidence>
<keyword evidence="2" id="KW-0808">Transferase</keyword>
<keyword evidence="4" id="KW-0862">Zinc</keyword>
<feature type="binding site" evidence="4">
    <location>
        <position position="126"/>
    </location>
    <ligand>
        <name>Zn(2+)</name>
        <dbReference type="ChEBI" id="CHEBI:29105"/>
    </ligand>
</feature>
<dbReference type="InterPro" id="IPR050134">
    <property type="entry name" value="NAD-dep_sirtuin_deacylases"/>
</dbReference>
<dbReference type="Gene3D" id="3.40.50.1220">
    <property type="entry name" value="TPP-binding domain"/>
    <property type="match status" value="1"/>
</dbReference>
<feature type="binding site" evidence="4">
    <location>
        <position position="129"/>
    </location>
    <ligand>
        <name>Zn(2+)</name>
        <dbReference type="ChEBI" id="CHEBI:29105"/>
    </ligand>
</feature>
<dbReference type="CDD" id="cd01407">
    <property type="entry name" value="SIR2-fam"/>
    <property type="match status" value="1"/>
</dbReference>
<dbReference type="NCBIfam" id="NF001752">
    <property type="entry name" value="PRK00481.1-1"/>
    <property type="match status" value="1"/>
</dbReference>
<dbReference type="PANTHER" id="PTHR11085">
    <property type="entry name" value="NAD-DEPENDENT PROTEIN DEACYLASE SIRTUIN-5, MITOCHONDRIAL-RELATED"/>
    <property type="match status" value="1"/>
</dbReference>
<accession>A0A7X0HQ43</accession>
<reference evidence="6 7" key="1">
    <citation type="submission" date="2020-08" db="EMBL/GenBank/DDBJ databases">
        <title>Genomic Encyclopedia of Type Strains, Phase IV (KMG-IV): sequencing the most valuable type-strain genomes for metagenomic binning, comparative biology and taxonomic classification.</title>
        <authorList>
            <person name="Goeker M."/>
        </authorList>
    </citation>
    <scope>NUCLEOTIDE SEQUENCE [LARGE SCALE GENOMIC DNA]</scope>
    <source>
        <strain evidence="6 7">DSM 5391</strain>
    </source>
</reference>
<proteinExistence type="predicted"/>
<dbReference type="EMBL" id="JACHGK010000003">
    <property type="protein sequence ID" value="MBB6444813.1"/>
    <property type="molecule type" value="Genomic_DNA"/>
</dbReference>
<feature type="active site" description="Proton acceptor" evidence="4">
    <location>
        <position position="118"/>
    </location>
</feature>
<name>A0A7X0HQ43_9BACI</name>
<dbReference type="InterPro" id="IPR003000">
    <property type="entry name" value="Sirtuin"/>
</dbReference>
<comment type="caution">
    <text evidence="6">The sequence shown here is derived from an EMBL/GenBank/DDBJ whole genome shotgun (WGS) entry which is preliminary data.</text>
</comment>
<dbReference type="GO" id="GO:0046872">
    <property type="term" value="F:metal ion binding"/>
    <property type="evidence" value="ECO:0007669"/>
    <property type="project" value="UniProtKB-KW"/>
</dbReference>
<dbReference type="GO" id="GO:0016787">
    <property type="term" value="F:hydrolase activity"/>
    <property type="evidence" value="ECO:0007669"/>
    <property type="project" value="UniProtKB-KW"/>
</dbReference>
<keyword evidence="3" id="KW-0520">NAD</keyword>
<dbReference type="SUPFAM" id="SSF52467">
    <property type="entry name" value="DHS-like NAD/FAD-binding domain"/>
    <property type="match status" value="1"/>
</dbReference>
<feature type="domain" description="Deacetylase sirtuin-type" evidence="5">
    <location>
        <begin position="1"/>
        <end position="255"/>
    </location>
</feature>
<dbReference type="InterPro" id="IPR029035">
    <property type="entry name" value="DHS-like_NAD/FAD-binding_dom"/>
</dbReference>
<keyword evidence="7" id="KW-1185">Reference proteome</keyword>
<dbReference type="InterPro" id="IPR026591">
    <property type="entry name" value="Sirtuin_cat_small_dom_sf"/>
</dbReference>
<dbReference type="EC" id="2.3.1.286" evidence="1"/>
<keyword evidence="6" id="KW-0378">Hydrolase</keyword>
<dbReference type="PANTHER" id="PTHR11085:SF4">
    <property type="entry name" value="NAD-DEPENDENT PROTEIN DEACYLASE"/>
    <property type="match status" value="1"/>
</dbReference>
<sequence length="255" mass="28923">MNQDMIATCTNFIRNARNIVVLTGAGISTESGIKDFRSSKGIYTLAPEYVLSLDYFYEYPNEFYQFALEHLYHPEALPNKGHEILAKWERAGKVSHIITQNIDGLHQMAGSKNVIEFHGTIATAACLHCGRSYTTEEMVHRGKKMEEFYICHECNTHHVEDRYIKPDVVLYGDAGEWFTQKGFETILNMIFEADCILVLGSSLKVTPFSTFPQHRKNAAPMIIVNIGETPYDHSADTFCINDSIGKVLEEMDKIL</sequence>
<feature type="binding site" evidence="4">
    <location>
        <position position="154"/>
    </location>
    <ligand>
        <name>Zn(2+)</name>
        <dbReference type="ChEBI" id="CHEBI:29105"/>
    </ligand>
</feature>
<gene>
    <name evidence="6" type="ORF">HNR53_001422</name>
</gene>
<dbReference type="GO" id="GO:0070403">
    <property type="term" value="F:NAD+ binding"/>
    <property type="evidence" value="ECO:0007669"/>
    <property type="project" value="InterPro"/>
</dbReference>
<evidence type="ECO:0000313" key="7">
    <source>
        <dbReference type="Proteomes" id="UP000531594"/>
    </source>
</evidence>
<dbReference type="PROSITE" id="PS50305">
    <property type="entry name" value="SIRTUIN"/>
    <property type="match status" value="1"/>
</dbReference>
<dbReference type="InterPro" id="IPR026590">
    <property type="entry name" value="Ssirtuin_cat_dom"/>
</dbReference>
<evidence type="ECO:0000313" key="6">
    <source>
        <dbReference type="EMBL" id="MBB6444813.1"/>
    </source>
</evidence>
<evidence type="ECO:0000256" key="4">
    <source>
        <dbReference type="PROSITE-ProRule" id="PRU00236"/>
    </source>
</evidence>
<evidence type="ECO:0000256" key="1">
    <source>
        <dbReference type="ARBA" id="ARBA00012928"/>
    </source>
</evidence>
<dbReference type="Gene3D" id="3.30.1600.10">
    <property type="entry name" value="SIR2/SIRT2 'Small Domain"/>
    <property type="match status" value="1"/>
</dbReference>
<dbReference type="GO" id="GO:0017136">
    <property type="term" value="F:histone deacetylase activity, NAD-dependent"/>
    <property type="evidence" value="ECO:0007669"/>
    <property type="project" value="TreeGrafter"/>
</dbReference>